<feature type="chain" id="PRO_5020908926" description="DUF6705 domain-containing protein" evidence="1">
    <location>
        <begin position="20"/>
        <end position="196"/>
    </location>
</feature>
<name>A0A4Q1K906_9FLAO</name>
<proteinExistence type="predicted"/>
<comment type="caution">
    <text evidence="3">The sequence shown here is derived from an EMBL/GenBank/DDBJ whole genome shotgun (WGS) entry which is preliminary data.</text>
</comment>
<evidence type="ECO:0000256" key="1">
    <source>
        <dbReference type="SAM" id="SignalP"/>
    </source>
</evidence>
<protein>
    <recommendedName>
        <fullName evidence="2">DUF6705 domain-containing protein</fullName>
    </recommendedName>
</protein>
<evidence type="ECO:0000259" key="2">
    <source>
        <dbReference type="Pfam" id="PF20448"/>
    </source>
</evidence>
<feature type="signal peptide" evidence="1">
    <location>
        <begin position="1"/>
        <end position="19"/>
    </location>
</feature>
<dbReference type="AlphaFoldDB" id="A0A4Q1K906"/>
<dbReference type="OrthoDB" id="1274930at2"/>
<dbReference type="EMBL" id="SBKO01000001">
    <property type="protein sequence ID" value="RXR21079.1"/>
    <property type="molecule type" value="Genomic_DNA"/>
</dbReference>
<evidence type="ECO:0000313" key="3">
    <source>
        <dbReference type="EMBL" id="RXR21079.1"/>
    </source>
</evidence>
<keyword evidence="4" id="KW-1185">Reference proteome</keyword>
<dbReference type="InterPro" id="IPR046551">
    <property type="entry name" value="DUF6705"/>
</dbReference>
<organism evidence="3 4">
    <name type="scientific">Flavobacterium amnicola</name>
    <dbReference type="NCBI Taxonomy" id="2506422"/>
    <lineage>
        <taxon>Bacteria</taxon>
        <taxon>Pseudomonadati</taxon>
        <taxon>Bacteroidota</taxon>
        <taxon>Flavobacteriia</taxon>
        <taxon>Flavobacteriales</taxon>
        <taxon>Flavobacteriaceae</taxon>
        <taxon>Flavobacterium</taxon>
    </lineage>
</organism>
<sequence length="196" mass="22379">MKKRIFLILMLINILACKAQEGRIEELGTVYRYEITSGTYLKDMNNRMSYYTGIWKGEYEGKYIFLLITKSTKNKHTNGDGSYWYEDEMFGRYELYSGNPEMPSTTIIASSMNSPLPAPIFSVGTGINNQFKFAYSDPQFCNAEGELILRRNLSNPNQLTYLFSPRGHFVFDPDCPYNGTIPVPLPNAVITLTKVN</sequence>
<feature type="domain" description="DUF6705" evidence="2">
    <location>
        <begin position="1"/>
        <end position="98"/>
    </location>
</feature>
<gene>
    <name evidence="3" type="ORF">EQG63_03830</name>
</gene>
<evidence type="ECO:0000313" key="4">
    <source>
        <dbReference type="Proteomes" id="UP000290283"/>
    </source>
</evidence>
<dbReference type="RefSeq" id="WP_129434600.1">
    <property type="nucleotide sequence ID" value="NZ_SBKO01000001.1"/>
</dbReference>
<dbReference type="Pfam" id="PF20448">
    <property type="entry name" value="DUF6705"/>
    <property type="match status" value="1"/>
</dbReference>
<dbReference type="Proteomes" id="UP000290283">
    <property type="component" value="Unassembled WGS sequence"/>
</dbReference>
<accession>A0A4Q1K906</accession>
<reference evidence="4" key="1">
    <citation type="submission" date="2019-01" db="EMBL/GenBank/DDBJ databases">
        <title>Cytophagaceae bacterium strain CAR-16.</title>
        <authorList>
            <person name="Chen W.-M."/>
        </authorList>
    </citation>
    <scope>NUCLEOTIDE SEQUENCE [LARGE SCALE GENOMIC DNA]</scope>
    <source>
        <strain evidence="4">LLJ-11</strain>
    </source>
</reference>
<keyword evidence="1" id="KW-0732">Signal</keyword>